<dbReference type="PANTHER" id="PTHR30177">
    <property type="entry name" value="GLYCINE BETAINE/L-PROLINE TRANSPORT SYSTEM PERMEASE PROTEIN PROW"/>
    <property type="match status" value="1"/>
</dbReference>
<keyword evidence="2 8" id="KW-0813">Transport</keyword>
<protein>
    <submittedName>
        <fullName evidence="10">ABC transporter permease/substrate-binding protein</fullName>
    </submittedName>
</protein>
<dbReference type="Proteomes" id="UP000681425">
    <property type="component" value="Chromosome"/>
</dbReference>
<dbReference type="GO" id="GO:0043190">
    <property type="term" value="C:ATP-binding cassette (ABC) transporter complex"/>
    <property type="evidence" value="ECO:0007669"/>
    <property type="project" value="InterPro"/>
</dbReference>
<dbReference type="InterPro" id="IPR051204">
    <property type="entry name" value="ABC_transp_perm/SBD"/>
</dbReference>
<evidence type="ECO:0000256" key="7">
    <source>
        <dbReference type="ARBA" id="ARBA00035652"/>
    </source>
</evidence>
<keyword evidence="5 8" id="KW-0472">Membrane</keyword>
<sequence length="508" mass="53603">MSEALARLPGLLAAHVQLSVAALVCALVIGLPLAVIAARRPALARVALGFASLVQTIPALALLALFYPLLLALSALIGGGIPALGFLPALLALTLYALLPILRNAVTGLAGIDPAVIEAADGMGMTPGQRLRLVEAPLALPVAMAGIRTAAVWTIGAATLATTVGQPCLGDLIFAGLQTQDWPLVLTGCAAAASLALLADGLLGAAEWGVRTRRRWPVWRSGLAVLACGLLLSLAPLARSHGPVVTIGAKNFSEQFILARLIGNRLEAAGYQVRYREGLGSAVIFKALEAGDIDIYVDYAGTIWTNEMRRSDVPPRGRMVADIGAWMKGGGKGALIGPLGFENSYAFAMRATDQRRLGIRTLGELAARSPALRLGTDIEFLERPEWRMVKAAYSMRFAEARPFQPTMMYNALASGRVDVITAFSSDGRIASDGLVTLADVKGAIPSYDALLLASRARAGDERFIAALAPLIDHVPVALMREANYRVDRPDAKESPAQAAAWLDSRIGR</sequence>
<feature type="domain" description="ABC transmembrane type-1" evidence="9">
    <location>
        <begin position="12"/>
        <end position="203"/>
    </location>
</feature>
<comment type="similarity">
    <text evidence="7">In the N-terminal section; belongs to the binding-protein-dependent transport system permease family.</text>
</comment>
<evidence type="ECO:0000256" key="2">
    <source>
        <dbReference type="ARBA" id="ARBA00022448"/>
    </source>
</evidence>
<keyword evidence="11" id="KW-1185">Reference proteome</keyword>
<gene>
    <name evidence="10" type="ORF">KFK14_19775</name>
</gene>
<dbReference type="SUPFAM" id="SSF53850">
    <property type="entry name" value="Periplasmic binding protein-like II"/>
    <property type="match status" value="1"/>
</dbReference>
<dbReference type="KEGG" id="spph:KFK14_19775"/>
<evidence type="ECO:0000256" key="5">
    <source>
        <dbReference type="ARBA" id="ARBA00023136"/>
    </source>
</evidence>
<evidence type="ECO:0000313" key="11">
    <source>
        <dbReference type="Proteomes" id="UP000681425"/>
    </source>
</evidence>
<dbReference type="CDD" id="cd06261">
    <property type="entry name" value="TM_PBP2"/>
    <property type="match status" value="1"/>
</dbReference>
<proteinExistence type="inferred from homology"/>
<comment type="subcellular location">
    <subcellularLocation>
        <location evidence="1 8">Cell membrane</location>
        <topology evidence="1 8">Multi-pass membrane protein</topology>
    </subcellularLocation>
</comment>
<evidence type="ECO:0000256" key="4">
    <source>
        <dbReference type="ARBA" id="ARBA00022989"/>
    </source>
</evidence>
<dbReference type="Gene3D" id="1.10.3720.10">
    <property type="entry name" value="MetI-like"/>
    <property type="match status" value="1"/>
</dbReference>
<dbReference type="EMBL" id="CP073910">
    <property type="protein sequence ID" value="QUT05210.1"/>
    <property type="molecule type" value="Genomic_DNA"/>
</dbReference>
<organism evidence="10 11">
    <name type="scientific">Sphingobium phenoxybenzoativorans</name>
    <dbReference type="NCBI Taxonomy" id="1592790"/>
    <lineage>
        <taxon>Bacteria</taxon>
        <taxon>Pseudomonadati</taxon>
        <taxon>Pseudomonadota</taxon>
        <taxon>Alphaproteobacteria</taxon>
        <taxon>Sphingomonadales</taxon>
        <taxon>Sphingomonadaceae</taxon>
        <taxon>Sphingobium</taxon>
    </lineage>
</organism>
<dbReference type="InterPro" id="IPR035906">
    <property type="entry name" value="MetI-like_sf"/>
</dbReference>
<dbReference type="PANTHER" id="PTHR30177:SF4">
    <property type="entry name" value="OSMOPROTECTANT IMPORT PERMEASE PROTEIN OSMW"/>
    <property type="match status" value="1"/>
</dbReference>
<accession>A0A975K5L0</accession>
<feature type="transmembrane region" description="Helical" evidence="8">
    <location>
        <begin position="218"/>
        <end position="238"/>
    </location>
</feature>
<evidence type="ECO:0000313" key="10">
    <source>
        <dbReference type="EMBL" id="QUT05210.1"/>
    </source>
</evidence>
<keyword evidence="3 8" id="KW-0812">Transmembrane</keyword>
<dbReference type="InterPro" id="IPR007210">
    <property type="entry name" value="ABC_Gly_betaine_transp_sub-bd"/>
</dbReference>
<dbReference type="RefSeq" id="WP_212608899.1">
    <property type="nucleotide sequence ID" value="NZ_CP073910.1"/>
</dbReference>
<feature type="transmembrane region" description="Helical" evidence="8">
    <location>
        <begin position="48"/>
        <end position="70"/>
    </location>
</feature>
<feature type="transmembrane region" description="Helical" evidence="8">
    <location>
        <begin position="182"/>
        <end position="206"/>
    </location>
</feature>
<dbReference type="SUPFAM" id="SSF161098">
    <property type="entry name" value="MetI-like"/>
    <property type="match status" value="1"/>
</dbReference>
<comment type="similarity">
    <text evidence="6">In the C-terminal section; belongs to the OsmX family.</text>
</comment>
<evidence type="ECO:0000256" key="3">
    <source>
        <dbReference type="ARBA" id="ARBA00022692"/>
    </source>
</evidence>
<dbReference type="Gene3D" id="3.40.190.120">
    <property type="entry name" value="Osmoprotection protein (prox), domain 2"/>
    <property type="match status" value="1"/>
</dbReference>
<evidence type="ECO:0000256" key="6">
    <source>
        <dbReference type="ARBA" id="ARBA00035642"/>
    </source>
</evidence>
<dbReference type="GO" id="GO:0031460">
    <property type="term" value="P:glycine betaine transport"/>
    <property type="evidence" value="ECO:0007669"/>
    <property type="project" value="TreeGrafter"/>
</dbReference>
<dbReference type="InterPro" id="IPR000515">
    <property type="entry name" value="MetI-like"/>
</dbReference>
<name>A0A975K5L0_9SPHN</name>
<dbReference type="AlphaFoldDB" id="A0A975K5L0"/>
<dbReference type="Pfam" id="PF00528">
    <property type="entry name" value="BPD_transp_1"/>
    <property type="match status" value="1"/>
</dbReference>
<evidence type="ECO:0000256" key="8">
    <source>
        <dbReference type="RuleBase" id="RU363032"/>
    </source>
</evidence>
<dbReference type="Gene3D" id="3.40.190.10">
    <property type="entry name" value="Periplasmic binding protein-like II"/>
    <property type="match status" value="1"/>
</dbReference>
<comment type="similarity">
    <text evidence="8">Belongs to the binding-protein-dependent transport system permease family.</text>
</comment>
<dbReference type="PROSITE" id="PS50928">
    <property type="entry name" value="ABC_TM1"/>
    <property type="match status" value="1"/>
</dbReference>
<dbReference type="GO" id="GO:0022857">
    <property type="term" value="F:transmembrane transporter activity"/>
    <property type="evidence" value="ECO:0007669"/>
    <property type="project" value="InterPro"/>
</dbReference>
<reference evidence="10" key="1">
    <citation type="submission" date="2021-04" db="EMBL/GenBank/DDBJ databases">
        <title>Isolation of p-tert-butylphenol degrading bacteria Sphingobium phenoxybenzoativorans Tas13 from active sludge.</title>
        <authorList>
            <person name="Li Y."/>
        </authorList>
    </citation>
    <scope>NUCLEOTIDE SEQUENCE</scope>
    <source>
        <strain evidence="10">Tas13</strain>
    </source>
</reference>
<evidence type="ECO:0000259" key="9">
    <source>
        <dbReference type="PROSITE" id="PS50928"/>
    </source>
</evidence>
<evidence type="ECO:0000256" key="1">
    <source>
        <dbReference type="ARBA" id="ARBA00004651"/>
    </source>
</evidence>
<feature type="transmembrane region" description="Helical" evidence="8">
    <location>
        <begin position="12"/>
        <end position="36"/>
    </location>
</feature>
<dbReference type="Pfam" id="PF04069">
    <property type="entry name" value="OpuAC"/>
    <property type="match status" value="1"/>
</dbReference>
<feature type="transmembrane region" description="Helical" evidence="8">
    <location>
        <begin position="76"/>
        <end position="99"/>
    </location>
</feature>
<keyword evidence="4 8" id="KW-1133">Transmembrane helix</keyword>